<evidence type="ECO:0000259" key="1">
    <source>
        <dbReference type="Pfam" id="PF06114"/>
    </source>
</evidence>
<organism evidence="2 3">
    <name type="scientific">Paraclostridium bifermentans</name>
    <name type="common">Clostridium bifermentans</name>
    <dbReference type="NCBI Taxonomy" id="1490"/>
    <lineage>
        <taxon>Bacteria</taxon>
        <taxon>Bacillati</taxon>
        <taxon>Bacillota</taxon>
        <taxon>Clostridia</taxon>
        <taxon>Peptostreptococcales</taxon>
        <taxon>Peptostreptococcaceae</taxon>
        <taxon>Paraclostridium</taxon>
    </lineage>
</organism>
<dbReference type="Proteomes" id="UP000326961">
    <property type="component" value="Chromosome"/>
</dbReference>
<protein>
    <recommendedName>
        <fullName evidence="1">IrrE N-terminal-like domain-containing protein</fullName>
    </recommendedName>
</protein>
<gene>
    <name evidence="2" type="ORF">D4A35_00345</name>
</gene>
<dbReference type="EMBL" id="CP032452">
    <property type="protein sequence ID" value="QEZ67453.1"/>
    <property type="molecule type" value="Genomic_DNA"/>
</dbReference>
<dbReference type="AlphaFoldDB" id="A0A5P3XCZ8"/>
<accession>A0A5P3XCZ8</accession>
<dbReference type="RefSeq" id="WP_150885159.1">
    <property type="nucleotide sequence ID" value="NZ_CP032452.1"/>
</dbReference>
<name>A0A5P3XCZ8_PARBF</name>
<sequence length="177" mass="20427">MGKFKMTRIEKLFDLIEKLGIQVYFNDLKKLGFLGLYIESEKSVPTILIDNSIKNKEKELFKVLLEELGHFYTSSGNSLSDASTYRNKLNISKCELKSEKWLCEYLISEKDLIDAINSNPTTTEDICEYLDIDIEILISRLRSLALKKQSLNLGNNKFLMLTKLPNIFVYDASFFSN</sequence>
<dbReference type="InterPro" id="IPR010359">
    <property type="entry name" value="IrrE_HExxH"/>
</dbReference>
<evidence type="ECO:0000313" key="3">
    <source>
        <dbReference type="Proteomes" id="UP000326961"/>
    </source>
</evidence>
<reference evidence="2 3" key="1">
    <citation type="submission" date="2018-09" db="EMBL/GenBank/DDBJ databases">
        <title>A clostridial neurotoxin that targets Anopheles mosquitoes.</title>
        <authorList>
            <person name="Contreras E."/>
            <person name="Masuyer G."/>
            <person name="Qureshi N."/>
            <person name="Chawla S."/>
            <person name="Lim H.L."/>
            <person name="Chen J."/>
            <person name="Stenmark P."/>
            <person name="Gill S."/>
        </authorList>
    </citation>
    <scope>NUCLEOTIDE SEQUENCE [LARGE SCALE GENOMIC DNA]</scope>
    <source>
        <strain evidence="2 3">Cbm</strain>
    </source>
</reference>
<feature type="domain" description="IrrE N-terminal-like" evidence="1">
    <location>
        <begin position="17"/>
        <end position="141"/>
    </location>
</feature>
<proteinExistence type="predicted"/>
<dbReference type="Pfam" id="PF06114">
    <property type="entry name" value="Peptidase_M78"/>
    <property type="match status" value="1"/>
</dbReference>
<evidence type="ECO:0000313" key="2">
    <source>
        <dbReference type="EMBL" id="QEZ67453.1"/>
    </source>
</evidence>